<comment type="function">
    <text evidence="7">Site-specific tyrosine recombinase, which acts by catalyzing the cutting and rejoining of the recombining DNA molecules. The XerC-XerD complex is essential to convert dimers of the bacterial chromosome into monomers to permit their segregation at cell division. It also contributes to the segregational stability of plasmids.</text>
</comment>
<feature type="domain" description="Core-binding (CB)" evidence="11">
    <location>
        <begin position="143"/>
        <end position="226"/>
    </location>
</feature>
<dbReference type="eggNOG" id="COG4974">
    <property type="taxonomic scope" value="Bacteria"/>
</dbReference>
<evidence type="ECO:0000313" key="12">
    <source>
        <dbReference type="EMBL" id="ABI57143.1"/>
    </source>
</evidence>
<dbReference type="Pfam" id="PF00589">
    <property type="entry name" value="Phage_integrase"/>
    <property type="match status" value="1"/>
</dbReference>
<dbReference type="InterPro" id="IPR011946">
    <property type="entry name" value="Integrase_integron-type"/>
</dbReference>
<dbReference type="RefSeq" id="WP_011629537.1">
    <property type="nucleotide sequence ID" value="NC_008340.1"/>
</dbReference>
<evidence type="ECO:0000256" key="1">
    <source>
        <dbReference type="ARBA" id="ARBA00004496"/>
    </source>
</evidence>
<dbReference type="NCBIfam" id="TIGR02249">
    <property type="entry name" value="integrase_gron"/>
    <property type="match status" value="1"/>
</dbReference>
<name>Q0A7P4_ALKEH</name>
<dbReference type="Proteomes" id="UP000001962">
    <property type="component" value="Chromosome"/>
</dbReference>
<dbReference type="InterPro" id="IPR004107">
    <property type="entry name" value="Integrase_SAM-like_N"/>
</dbReference>
<dbReference type="PROSITE" id="PS51900">
    <property type="entry name" value="CB"/>
    <property type="match status" value="1"/>
</dbReference>
<dbReference type="PANTHER" id="PTHR30349">
    <property type="entry name" value="PHAGE INTEGRASE-RELATED"/>
    <property type="match status" value="1"/>
</dbReference>
<dbReference type="GO" id="GO:0005737">
    <property type="term" value="C:cytoplasm"/>
    <property type="evidence" value="ECO:0007669"/>
    <property type="project" value="UniProtKB-SubCell"/>
</dbReference>
<dbReference type="GO" id="GO:0003677">
    <property type="term" value="F:DNA binding"/>
    <property type="evidence" value="ECO:0007669"/>
    <property type="project" value="UniProtKB-UniRule"/>
</dbReference>
<keyword evidence="4" id="KW-0229">DNA integration</keyword>
<dbReference type="PROSITE" id="PS51898">
    <property type="entry name" value="TYR_RECOMBINASE"/>
    <property type="match status" value="1"/>
</dbReference>
<sequence length="462" mass="52496">MVDPSRKDARARFWDRYIQALRKQGVKPPFDRWHVRRAEEFIKAHPDQRLRELGPDGVQSYLRRKGHAGNLKAWQFQQVVRAIQTLYSTANIAWAARFDWQYWMDAARTLEPEHVSTARDTPAPTPVRLAERVADTRLAHVVHAHPALFEAFSETVTSRGLAISTEKTYLAWTCRFIVFLQSKPVESADEADVQQFLSQLVTQRNVAASTQSQALNALVFFFRYVLQRPLGELQAIERSKRPRRLPVVLSRNEVKALLSEMHGVHHLLASLLYGSGMRVMEALRLRVKDIDFERRAITVRSGKGDKDRVVPLPESTIAPLQNHLRQVKAIHEGDLADGYGEASLPHALARKYRNAGKEWHWQYVFPSARVAVDPRSGAIRRHHLHETAVQRAVKRAVRASRIPKQASCHTLRHSFATHLLERGQDIRTVQELLGHADVSTTMIYTHVMSKGGVPAASPLDGL</sequence>
<dbReference type="AlphaFoldDB" id="Q0A7P4"/>
<proteinExistence type="inferred from homology"/>
<dbReference type="SUPFAM" id="SSF56349">
    <property type="entry name" value="DNA breaking-rejoining enzymes"/>
    <property type="match status" value="1"/>
</dbReference>
<keyword evidence="5 9" id="KW-0238">DNA-binding</keyword>
<keyword evidence="3" id="KW-0963">Cytoplasm</keyword>
<organism evidence="12 13">
    <name type="scientific">Alkalilimnicola ehrlichii (strain ATCC BAA-1101 / DSM 17681 / MLHE-1)</name>
    <dbReference type="NCBI Taxonomy" id="187272"/>
    <lineage>
        <taxon>Bacteria</taxon>
        <taxon>Pseudomonadati</taxon>
        <taxon>Pseudomonadota</taxon>
        <taxon>Gammaproteobacteria</taxon>
        <taxon>Chromatiales</taxon>
        <taxon>Ectothiorhodospiraceae</taxon>
        <taxon>Alkalilimnicola</taxon>
    </lineage>
</organism>
<dbReference type="KEGG" id="aeh:Mlg_1799"/>
<comment type="similarity">
    <text evidence="2">Belongs to the 'phage' integrase family.</text>
</comment>
<dbReference type="InterPro" id="IPR013762">
    <property type="entry name" value="Integrase-like_cat_sf"/>
</dbReference>
<dbReference type="InterPro" id="IPR011010">
    <property type="entry name" value="DNA_brk_join_enz"/>
</dbReference>
<evidence type="ECO:0000256" key="5">
    <source>
        <dbReference type="ARBA" id="ARBA00023125"/>
    </source>
</evidence>
<evidence type="ECO:0000259" key="10">
    <source>
        <dbReference type="PROSITE" id="PS51898"/>
    </source>
</evidence>
<dbReference type="Gene3D" id="1.10.150.130">
    <property type="match status" value="2"/>
</dbReference>
<evidence type="ECO:0000256" key="8">
    <source>
        <dbReference type="ARBA" id="ARBA00038613"/>
    </source>
</evidence>
<reference evidence="13" key="1">
    <citation type="submission" date="2006-08" db="EMBL/GenBank/DDBJ databases">
        <title>Complete sequence of Alkalilimnicola ehrilichei MLHE-1.</title>
        <authorList>
            <person name="Copeland A."/>
            <person name="Lucas S."/>
            <person name="Lapidus A."/>
            <person name="Barry K."/>
            <person name="Detter J.C."/>
            <person name="Glavina del Rio T."/>
            <person name="Hammon N."/>
            <person name="Israni S."/>
            <person name="Dalin E."/>
            <person name="Tice H."/>
            <person name="Pitluck S."/>
            <person name="Sims D."/>
            <person name="Brettin T."/>
            <person name="Bruce D."/>
            <person name="Han C."/>
            <person name="Tapia R."/>
            <person name="Gilna P."/>
            <person name="Schmutz J."/>
            <person name="Larimer F."/>
            <person name="Land M."/>
            <person name="Hauser L."/>
            <person name="Kyrpides N."/>
            <person name="Mikhailova N."/>
            <person name="Oremland R.S."/>
            <person name="Hoeft S.E."/>
            <person name="Switzer-Blum J."/>
            <person name="Kulp T."/>
            <person name="King G."/>
            <person name="Tabita R."/>
            <person name="Witte B."/>
            <person name="Santini J.M."/>
            <person name="Basu P."/>
            <person name="Hollibaugh J.T."/>
            <person name="Xie G."/>
            <person name="Stolz J.F."/>
            <person name="Richardson P."/>
        </authorList>
    </citation>
    <scope>NUCLEOTIDE SEQUENCE [LARGE SCALE GENOMIC DNA]</scope>
    <source>
        <strain evidence="13">ATCC BAA-1101 / DSM 17681 / MLHE-1</strain>
    </source>
</reference>
<dbReference type="OrthoDB" id="9801717at2"/>
<dbReference type="HOGENOM" id="CLU_027562_37_0_6"/>
<feature type="domain" description="Tyr recombinase" evidence="10">
    <location>
        <begin position="244"/>
        <end position="457"/>
    </location>
</feature>
<comment type="subunit">
    <text evidence="8">Forms a cyclic heterotetrameric complex composed of two molecules of XerC and two molecules of XerD.</text>
</comment>
<gene>
    <name evidence="12" type="ordered locus">Mlg_1799</name>
</gene>
<keyword evidence="6" id="KW-0233">DNA recombination</keyword>
<keyword evidence="13" id="KW-1185">Reference proteome</keyword>
<dbReference type="Pfam" id="PF13495">
    <property type="entry name" value="Phage_int_SAM_4"/>
    <property type="match status" value="1"/>
</dbReference>
<comment type="subcellular location">
    <subcellularLocation>
        <location evidence="1">Cytoplasm</location>
    </subcellularLocation>
</comment>
<evidence type="ECO:0000256" key="7">
    <source>
        <dbReference type="ARBA" id="ARBA00037721"/>
    </source>
</evidence>
<evidence type="ECO:0000256" key="4">
    <source>
        <dbReference type="ARBA" id="ARBA00022908"/>
    </source>
</evidence>
<dbReference type="Gene3D" id="1.10.443.10">
    <property type="entry name" value="Intergrase catalytic core"/>
    <property type="match status" value="1"/>
</dbReference>
<protein>
    <submittedName>
        <fullName evidence="12">Integron integrase</fullName>
    </submittedName>
</protein>
<dbReference type="InterPro" id="IPR010998">
    <property type="entry name" value="Integrase_recombinase_N"/>
</dbReference>
<dbReference type="InterPro" id="IPR044068">
    <property type="entry name" value="CB"/>
</dbReference>
<dbReference type="InterPro" id="IPR050090">
    <property type="entry name" value="Tyrosine_recombinase_XerCD"/>
</dbReference>
<dbReference type="FunFam" id="1.10.443.10:FF:000007">
    <property type="entry name" value="Tyrosine recombinase XerC"/>
    <property type="match status" value="1"/>
</dbReference>
<accession>Q0A7P4</accession>
<dbReference type="GO" id="GO:0006310">
    <property type="term" value="P:DNA recombination"/>
    <property type="evidence" value="ECO:0007669"/>
    <property type="project" value="UniProtKB-KW"/>
</dbReference>
<evidence type="ECO:0000256" key="3">
    <source>
        <dbReference type="ARBA" id="ARBA00022490"/>
    </source>
</evidence>
<dbReference type="InterPro" id="IPR002104">
    <property type="entry name" value="Integrase_catalytic"/>
</dbReference>
<evidence type="ECO:0000256" key="6">
    <source>
        <dbReference type="ARBA" id="ARBA00023172"/>
    </source>
</evidence>
<dbReference type="PANTHER" id="PTHR30349:SF64">
    <property type="entry name" value="PROPHAGE INTEGRASE INTD-RELATED"/>
    <property type="match status" value="1"/>
</dbReference>
<evidence type="ECO:0000259" key="11">
    <source>
        <dbReference type="PROSITE" id="PS51900"/>
    </source>
</evidence>
<dbReference type="EMBL" id="CP000453">
    <property type="protein sequence ID" value="ABI57143.1"/>
    <property type="molecule type" value="Genomic_DNA"/>
</dbReference>
<evidence type="ECO:0000256" key="2">
    <source>
        <dbReference type="ARBA" id="ARBA00008857"/>
    </source>
</evidence>
<dbReference type="CDD" id="cd01193">
    <property type="entry name" value="INT_IntI_C"/>
    <property type="match status" value="1"/>
</dbReference>
<evidence type="ECO:0000256" key="9">
    <source>
        <dbReference type="PROSITE-ProRule" id="PRU01248"/>
    </source>
</evidence>
<evidence type="ECO:0000313" key="13">
    <source>
        <dbReference type="Proteomes" id="UP000001962"/>
    </source>
</evidence>
<dbReference type="GO" id="GO:0015074">
    <property type="term" value="P:DNA integration"/>
    <property type="evidence" value="ECO:0007669"/>
    <property type="project" value="UniProtKB-KW"/>
</dbReference>